<organism evidence="2 3">
    <name type="scientific">Tanacetum coccineum</name>
    <dbReference type="NCBI Taxonomy" id="301880"/>
    <lineage>
        <taxon>Eukaryota</taxon>
        <taxon>Viridiplantae</taxon>
        <taxon>Streptophyta</taxon>
        <taxon>Embryophyta</taxon>
        <taxon>Tracheophyta</taxon>
        <taxon>Spermatophyta</taxon>
        <taxon>Magnoliopsida</taxon>
        <taxon>eudicotyledons</taxon>
        <taxon>Gunneridae</taxon>
        <taxon>Pentapetalae</taxon>
        <taxon>asterids</taxon>
        <taxon>campanulids</taxon>
        <taxon>Asterales</taxon>
        <taxon>Asteraceae</taxon>
        <taxon>Asteroideae</taxon>
        <taxon>Anthemideae</taxon>
        <taxon>Anthemidinae</taxon>
        <taxon>Tanacetum</taxon>
    </lineage>
</organism>
<keyword evidence="3" id="KW-1185">Reference proteome</keyword>
<proteinExistence type="predicted"/>
<sequence length="118" mass="12100">MGATLWEKGGKRRRTRRQRAAGGSRGRGRGGRVAERAAAICFAGCDRRGVGGGERCLDDRRAFGAGALEAGDGRRLGDDGEGLTAKGSLSQGLLFPGRLVSRNCLEAGGRGGGADGPE</sequence>
<evidence type="ECO:0000313" key="3">
    <source>
        <dbReference type="Proteomes" id="UP001151760"/>
    </source>
</evidence>
<feature type="compositionally biased region" description="Basic residues" evidence="1">
    <location>
        <begin position="10"/>
        <end position="19"/>
    </location>
</feature>
<name>A0ABQ5ASK5_9ASTR</name>
<gene>
    <name evidence="2" type="ORF">Tco_0840107</name>
</gene>
<feature type="region of interest" description="Disordered" evidence="1">
    <location>
        <begin position="1"/>
        <end position="31"/>
    </location>
</feature>
<reference evidence="2" key="2">
    <citation type="submission" date="2022-01" db="EMBL/GenBank/DDBJ databases">
        <authorList>
            <person name="Yamashiro T."/>
            <person name="Shiraishi A."/>
            <person name="Satake H."/>
            <person name="Nakayama K."/>
        </authorList>
    </citation>
    <scope>NUCLEOTIDE SEQUENCE</scope>
</reference>
<reference evidence="2" key="1">
    <citation type="journal article" date="2022" name="Int. J. Mol. Sci.">
        <title>Draft Genome of Tanacetum Coccineum: Genomic Comparison of Closely Related Tanacetum-Family Plants.</title>
        <authorList>
            <person name="Yamashiro T."/>
            <person name="Shiraishi A."/>
            <person name="Nakayama K."/>
            <person name="Satake H."/>
        </authorList>
    </citation>
    <scope>NUCLEOTIDE SEQUENCE</scope>
</reference>
<evidence type="ECO:0000313" key="2">
    <source>
        <dbReference type="EMBL" id="GJT05645.1"/>
    </source>
</evidence>
<comment type="caution">
    <text evidence="2">The sequence shown here is derived from an EMBL/GenBank/DDBJ whole genome shotgun (WGS) entry which is preliminary data.</text>
</comment>
<dbReference type="EMBL" id="BQNB010012604">
    <property type="protein sequence ID" value="GJT05645.1"/>
    <property type="molecule type" value="Genomic_DNA"/>
</dbReference>
<accession>A0ABQ5ASK5</accession>
<dbReference type="Proteomes" id="UP001151760">
    <property type="component" value="Unassembled WGS sequence"/>
</dbReference>
<protein>
    <submittedName>
        <fullName evidence="2">Uncharacterized protein</fullName>
    </submittedName>
</protein>
<evidence type="ECO:0000256" key="1">
    <source>
        <dbReference type="SAM" id="MobiDB-lite"/>
    </source>
</evidence>